<dbReference type="HOGENOM" id="CLU_1676439_0_0_5"/>
<evidence type="ECO:0000313" key="2">
    <source>
        <dbReference type="Proteomes" id="UP000008817"/>
    </source>
</evidence>
<accession>B3Q4G0</accession>
<sequence length="157" mass="16755">MRGRSWLEVRGWRAWSGRSGGGALGASARERMPDLSSVILGLVPSICLRSIGQQILGTRPRTTPSKNETAAENWPEANPTLLTKSGHVDIGTTSPPSFLCSSQESSHCAVNDLLPGKGVFCAQALLGALDPCDIPRVKPEATGMTAERCPYPPDLTW</sequence>
<geneLocation type="plasmid" evidence="1 2">
    <name>pC</name>
</geneLocation>
<gene>
    <name evidence="1" type="ordered locus">RHECIAT_PC0000008</name>
</gene>
<organism evidence="1 2">
    <name type="scientific">Rhizobium etli (strain CIAT 652)</name>
    <dbReference type="NCBI Taxonomy" id="491916"/>
    <lineage>
        <taxon>Bacteria</taxon>
        <taxon>Pseudomonadati</taxon>
        <taxon>Pseudomonadota</taxon>
        <taxon>Alphaproteobacteria</taxon>
        <taxon>Hyphomicrobiales</taxon>
        <taxon>Rhizobiaceae</taxon>
        <taxon>Rhizobium/Agrobacterium group</taxon>
        <taxon>Rhizobium</taxon>
    </lineage>
</organism>
<keyword evidence="1" id="KW-0614">Plasmid</keyword>
<name>B3Q4G0_RHIE6</name>
<reference evidence="1 2" key="1">
    <citation type="submission" date="2008-04" db="EMBL/GenBank/DDBJ databases">
        <title>Genome diversity and DNA divergence of Rhizobium etli.</title>
        <authorList>
            <person name="Gonzalez V."/>
            <person name="Acosta J.L."/>
            <person name="Santamaria R.I."/>
            <person name="Bustos P."/>
            <person name="Hernandez-Gonzalez I.L."/>
            <person name="Fernandez J.L."/>
            <person name="Diaz R."/>
            <person name="Flores M."/>
            <person name="Mora J."/>
            <person name="Palacios R."/>
            <person name="Davila G."/>
        </authorList>
    </citation>
    <scope>NUCLEOTIDE SEQUENCE [LARGE SCALE GENOMIC DNA]</scope>
    <source>
        <strain evidence="2">CIAT 652</strain>
        <plasmid evidence="2">Plasmid pC</plasmid>
    </source>
</reference>
<evidence type="ECO:0000313" key="1">
    <source>
        <dbReference type="EMBL" id="ACE94091.1"/>
    </source>
</evidence>
<dbReference type="Proteomes" id="UP000008817">
    <property type="component" value="Plasmid pC"/>
</dbReference>
<dbReference type="KEGG" id="rec:RHECIAT_PC0000008"/>
<protein>
    <submittedName>
        <fullName evidence="1">Uncharacterized protein</fullName>
    </submittedName>
</protein>
<dbReference type="AlphaFoldDB" id="B3Q4G0"/>
<dbReference type="EMBL" id="CP001077">
    <property type="protein sequence ID" value="ACE94091.1"/>
    <property type="molecule type" value="Genomic_DNA"/>
</dbReference>
<proteinExistence type="predicted"/>